<organism evidence="11 12">
    <name type="scientific">Dufourea novaeangliae</name>
    <name type="common">Sweat bee</name>
    <dbReference type="NCBI Taxonomy" id="178035"/>
    <lineage>
        <taxon>Eukaryota</taxon>
        <taxon>Metazoa</taxon>
        <taxon>Ecdysozoa</taxon>
        <taxon>Arthropoda</taxon>
        <taxon>Hexapoda</taxon>
        <taxon>Insecta</taxon>
        <taxon>Pterygota</taxon>
        <taxon>Neoptera</taxon>
        <taxon>Endopterygota</taxon>
        <taxon>Hymenoptera</taxon>
        <taxon>Apocrita</taxon>
        <taxon>Aculeata</taxon>
        <taxon>Apoidea</taxon>
        <taxon>Anthophila</taxon>
        <taxon>Halictidae</taxon>
        <taxon>Rophitinae</taxon>
        <taxon>Dufourea</taxon>
    </lineage>
</organism>
<dbReference type="PROSITE" id="PS50920">
    <property type="entry name" value="SOLCAR"/>
    <property type="match status" value="1"/>
</dbReference>
<keyword evidence="7" id="KW-0496">Mitochondrion</keyword>
<comment type="subcellular location">
    <subcellularLocation>
        <location evidence="1">Mitochondrion outer membrane</location>
        <topology evidence="1">Multi-pass membrane protein</topology>
    </subcellularLocation>
</comment>
<evidence type="ECO:0000256" key="1">
    <source>
        <dbReference type="ARBA" id="ARBA00004374"/>
    </source>
</evidence>
<evidence type="ECO:0000256" key="5">
    <source>
        <dbReference type="ARBA" id="ARBA00022787"/>
    </source>
</evidence>
<evidence type="ECO:0000313" key="12">
    <source>
        <dbReference type="Proteomes" id="UP000076502"/>
    </source>
</evidence>
<evidence type="ECO:0000256" key="2">
    <source>
        <dbReference type="ARBA" id="ARBA00006375"/>
    </source>
</evidence>
<dbReference type="OrthoDB" id="10253709at2759"/>
<keyword evidence="4" id="KW-0677">Repeat</keyword>
<evidence type="ECO:0000256" key="10">
    <source>
        <dbReference type="RuleBase" id="RU000488"/>
    </source>
</evidence>
<evidence type="ECO:0000256" key="7">
    <source>
        <dbReference type="ARBA" id="ARBA00023128"/>
    </source>
</evidence>
<sequence length="335" mass="38007">MIPSNEEQIPFGISGRVLLNFISHPFEYAKVLIQIGHEPILPRPTTTFFRQPALALPNVFQYVKHIKSIDGIPGCYRGVIPKMCAFTVSSIAFDKTSNCVKKVIDKMEEESKDSTRDQSEEDQKCKIFIYDLIRDLISRMVAIIVSHPLDVIAVRMMAQFVGKETQYNGLFRSVVEVYKENGITGYYAGVVPRLIGNAAAIILFSTSSYVIDKYILNDEESKPYVDTVIRVSELITRMLYVQGNKIIHHCLLHILSQFITTTVTYPFLVVSHCMAVNDCGLAAGLPPHMPIYNDWKDCWSQLSATNQLRRGNTLLWRYYSGQQIIINGKPTHLLH</sequence>
<dbReference type="Proteomes" id="UP000076502">
    <property type="component" value="Unassembled WGS sequence"/>
</dbReference>
<feature type="repeat" description="Solcar" evidence="9">
    <location>
        <begin position="126"/>
        <end position="214"/>
    </location>
</feature>
<keyword evidence="12" id="KW-1185">Reference proteome</keyword>
<proteinExistence type="inferred from homology"/>
<evidence type="ECO:0000256" key="9">
    <source>
        <dbReference type="PROSITE-ProRule" id="PRU00282"/>
    </source>
</evidence>
<dbReference type="EMBL" id="KQ434783">
    <property type="protein sequence ID" value="KZC04846.1"/>
    <property type="molecule type" value="Genomic_DNA"/>
</dbReference>
<name>A0A154NYU7_DUFNO</name>
<dbReference type="Pfam" id="PF00153">
    <property type="entry name" value="Mito_carr"/>
    <property type="match status" value="1"/>
</dbReference>
<dbReference type="PANTHER" id="PTHR10780">
    <property type="entry name" value="MITOCHONDRIAL CARRIER HOMOLOG"/>
    <property type="match status" value="1"/>
</dbReference>
<dbReference type="PANTHER" id="PTHR10780:SF18">
    <property type="entry name" value="LD43650P"/>
    <property type="match status" value="1"/>
</dbReference>
<evidence type="ECO:0000313" key="11">
    <source>
        <dbReference type="EMBL" id="KZC04846.1"/>
    </source>
</evidence>
<protein>
    <submittedName>
        <fullName evidence="11">Mitochondrial carrier like protein 2</fullName>
    </submittedName>
</protein>
<keyword evidence="5" id="KW-1000">Mitochondrion outer membrane</keyword>
<keyword evidence="6" id="KW-1133">Transmembrane helix</keyword>
<accession>A0A154NYU7</accession>
<keyword evidence="10" id="KW-0813">Transport</keyword>
<dbReference type="InterPro" id="IPR023395">
    <property type="entry name" value="MCP_dom_sf"/>
</dbReference>
<dbReference type="STRING" id="178035.A0A154NYU7"/>
<keyword evidence="8 9" id="KW-0472">Membrane</keyword>
<evidence type="ECO:0000256" key="6">
    <source>
        <dbReference type="ARBA" id="ARBA00022989"/>
    </source>
</evidence>
<dbReference type="AlphaFoldDB" id="A0A154NYU7"/>
<dbReference type="InterPro" id="IPR018108">
    <property type="entry name" value="MCP_transmembrane"/>
</dbReference>
<reference evidence="11 12" key="1">
    <citation type="submission" date="2015-07" db="EMBL/GenBank/DDBJ databases">
        <title>The genome of Dufourea novaeangliae.</title>
        <authorList>
            <person name="Pan H."/>
            <person name="Kapheim K."/>
        </authorList>
    </citation>
    <scope>NUCLEOTIDE SEQUENCE [LARGE SCALE GENOMIC DNA]</scope>
    <source>
        <strain evidence="11">0120121106</strain>
        <tissue evidence="11">Whole body</tissue>
    </source>
</reference>
<dbReference type="GO" id="GO:0005741">
    <property type="term" value="C:mitochondrial outer membrane"/>
    <property type="evidence" value="ECO:0007669"/>
    <property type="project" value="UniProtKB-SubCell"/>
</dbReference>
<evidence type="ECO:0000256" key="3">
    <source>
        <dbReference type="ARBA" id="ARBA00022692"/>
    </source>
</evidence>
<evidence type="ECO:0000256" key="4">
    <source>
        <dbReference type="ARBA" id="ARBA00022737"/>
    </source>
</evidence>
<dbReference type="Gene3D" id="1.50.40.10">
    <property type="entry name" value="Mitochondrial carrier domain"/>
    <property type="match status" value="1"/>
</dbReference>
<dbReference type="SUPFAM" id="SSF103506">
    <property type="entry name" value="Mitochondrial carrier"/>
    <property type="match status" value="1"/>
</dbReference>
<evidence type="ECO:0000256" key="8">
    <source>
        <dbReference type="ARBA" id="ARBA00023136"/>
    </source>
</evidence>
<comment type="similarity">
    <text evidence="2 10">Belongs to the mitochondrial carrier (TC 2.A.29) family.</text>
</comment>
<keyword evidence="3 9" id="KW-0812">Transmembrane</keyword>
<gene>
    <name evidence="11" type="ORF">WN55_09645</name>
</gene>